<feature type="domain" description="N-acetyltransferase" evidence="4">
    <location>
        <begin position="1"/>
        <end position="41"/>
    </location>
</feature>
<reference evidence="5 6" key="1">
    <citation type="submission" date="2019-05" db="EMBL/GenBank/DDBJ databases">
        <title>Psychrobacillus vulpis sp. nov., a new species isolated from feces of a red fox that inhabits in The Tablas de Daimiel Natural Park, Albacete, Spain.</title>
        <authorList>
            <person name="Rodriguez M."/>
            <person name="Reina J.C."/>
            <person name="Bejar V."/>
            <person name="Llamas I."/>
        </authorList>
    </citation>
    <scope>NUCLEOTIDE SEQUENCE [LARGE SCALE GENOMIC DNA]</scope>
    <source>
        <strain evidence="5 6">NEAU-3TGS17</strain>
    </source>
</reference>
<evidence type="ECO:0000256" key="3">
    <source>
        <dbReference type="ARBA" id="ARBA00038502"/>
    </source>
</evidence>
<evidence type="ECO:0000256" key="2">
    <source>
        <dbReference type="ARBA" id="ARBA00023315"/>
    </source>
</evidence>
<dbReference type="PANTHER" id="PTHR43792:SF8">
    <property type="entry name" value="[RIBOSOMAL PROTEIN US5]-ALANINE N-ACETYLTRANSFERASE"/>
    <property type="match status" value="1"/>
</dbReference>
<accession>A0A544SWP6</accession>
<dbReference type="InterPro" id="IPR051531">
    <property type="entry name" value="N-acetyltransferase"/>
</dbReference>
<evidence type="ECO:0000259" key="4">
    <source>
        <dbReference type="Pfam" id="PF13302"/>
    </source>
</evidence>
<keyword evidence="2" id="KW-0012">Acyltransferase</keyword>
<organism evidence="5 6">
    <name type="scientific">Psychrobacillus lasiicapitis</name>
    <dbReference type="NCBI Taxonomy" id="1636719"/>
    <lineage>
        <taxon>Bacteria</taxon>
        <taxon>Bacillati</taxon>
        <taxon>Bacillota</taxon>
        <taxon>Bacilli</taxon>
        <taxon>Bacillales</taxon>
        <taxon>Bacillaceae</taxon>
        <taxon>Psychrobacillus</taxon>
    </lineage>
</organism>
<evidence type="ECO:0000313" key="5">
    <source>
        <dbReference type="EMBL" id="TQR09632.1"/>
    </source>
</evidence>
<dbReference type="Pfam" id="PF13302">
    <property type="entry name" value="Acetyltransf_3"/>
    <property type="match status" value="1"/>
</dbReference>
<proteinExistence type="inferred from homology"/>
<dbReference type="GO" id="GO:0008999">
    <property type="term" value="F:protein-N-terminal-alanine acetyltransferase activity"/>
    <property type="evidence" value="ECO:0007669"/>
    <property type="project" value="TreeGrafter"/>
</dbReference>
<dbReference type="Proteomes" id="UP000317316">
    <property type="component" value="Unassembled WGS sequence"/>
</dbReference>
<protein>
    <submittedName>
        <fullName evidence="5">GNAT family N-acetyltransferase</fullName>
    </submittedName>
</protein>
<comment type="similarity">
    <text evidence="3">Belongs to the acetyltransferase family. RimJ subfamily.</text>
</comment>
<keyword evidence="6" id="KW-1185">Reference proteome</keyword>
<sequence length="68" mass="7988">MSEAVRKTVEFGFKELKLHHIEAGVMPHNLESIKVLVNARFHKEGIAKENVRINDKWEDNQIMYIINK</sequence>
<dbReference type="InterPro" id="IPR000182">
    <property type="entry name" value="GNAT_dom"/>
</dbReference>
<evidence type="ECO:0000256" key="1">
    <source>
        <dbReference type="ARBA" id="ARBA00022679"/>
    </source>
</evidence>
<dbReference type="AlphaFoldDB" id="A0A544SWP6"/>
<dbReference type="Gene3D" id="3.40.630.30">
    <property type="match status" value="1"/>
</dbReference>
<dbReference type="OrthoDB" id="9795206at2"/>
<dbReference type="EMBL" id="VDGH01000013">
    <property type="protein sequence ID" value="TQR09632.1"/>
    <property type="molecule type" value="Genomic_DNA"/>
</dbReference>
<evidence type="ECO:0000313" key="6">
    <source>
        <dbReference type="Proteomes" id="UP000317316"/>
    </source>
</evidence>
<comment type="caution">
    <text evidence="5">The sequence shown here is derived from an EMBL/GenBank/DDBJ whole genome shotgun (WGS) entry which is preliminary data.</text>
</comment>
<gene>
    <name evidence="5" type="ORF">FG382_19845</name>
</gene>
<dbReference type="InterPro" id="IPR016181">
    <property type="entry name" value="Acyl_CoA_acyltransferase"/>
</dbReference>
<keyword evidence="1 5" id="KW-0808">Transferase</keyword>
<dbReference type="GO" id="GO:0005737">
    <property type="term" value="C:cytoplasm"/>
    <property type="evidence" value="ECO:0007669"/>
    <property type="project" value="TreeGrafter"/>
</dbReference>
<dbReference type="SUPFAM" id="SSF55729">
    <property type="entry name" value="Acyl-CoA N-acyltransferases (Nat)"/>
    <property type="match status" value="1"/>
</dbReference>
<name>A0A544SWP6_9BACI</name>
<dbReference type="PANTHER" id="PTHR43792">
    <property type="entry name" value="GNAT FAMILY, PUTATIVE (AFU_ORTHOLOGUE AFUA_3G00765)-RELATED-RELATED"/>
    <property type="match status" value="1"/>
</dbReference>